<reference evidence="1 2" key="1">
    <citation type="submission" date="2018-01" db="EMBL/GenBank/DDBJ databases">
        <title>Co-occurrence of chitin degradation, pigmentation and bioactivity in marine Pseudoalteromonas.</title>
        <authorList>
            <person name="Paulsen S."/>
            <person name="Gram L."/>
            <person name="Machado H."/>
        </authorList>
    </citation>
    <scope>NUCLEOTIDE SEQUENCE [LARGE SCALE GENOMIC DNA]</scope>
    <source>
        <strain evidence="1 2">S1946</strain>
    </source>
</reference>
<dbReference type="EMBL" id="PPUZ01000022">
    <property type="protein sequence ID" value="RZM81452.1"/>
    <property type="molecule type" value="Genomic_DNA"/>
</dbReference>
<gene>
    <name evidence="1" type="ORF">C3B51_08365</name>
</gene>
<dbReference type="AlphaFoldDB" id="A0A4Q7EE65"/>
<proteinExistence type="predicted"/>
<protein>
    <submittedName>
        <fullName evidence="1">Uncharacterized protein</fullName>
    </submittedName>
</protein>
<dbReference type="RefSeq" id="WP_130244737.1">
    <property type="nucleotide sequence ID" value="NZ_PPUZ01000022.1"/>
</dbReference>
<sequence length="302" mass="35196">MTQVHHYGSFREHDFYLGFYRENVESAYFAKSAFGVHKAHLESMTGDSWEFEWSRRWISGFNFALHAKRPHNEARWFLHQAYNYRLVHFKRHLFPQQRHELRIDDVAISRPGERLSHGIHPSDWYDTIMLALAYNDGEALAWLDEFDEQAMNYDANARFIQPLQLAEFHIVKAILKPQSRDLVQAIQAYMQVDVSGESGKDAFYTHNYSLPKIDCLLSVFCHEDEQTYCAKMCDALDKFAACAKKADQDDDLFPDFALALLGPARMAYRNKGYLIPDHPYLPQWLITEDLHEMAAPPQPDSL</sequence>
<accession>A0A4Q7EE65</accession>
<comment type="caution">
    <text evidence="1">The sequence shown here is derived from an EMBL/GenBank/DDBJ whole genome shotgun (WGS) entry which is preliminary data.</text>
</comment>
<organism evidence="1 2">
    <name type="scientific">Pseudoalteromonas rubra</name>
    <dbReference type="NCBI Taxonomy" id="43658"/>
    <lineage>
        <taxon>Bacteria</taxon>
        <taxon>Pseudomonadati</taxon>
        <taxon>Pseudomonadota</taxon>
        <taxon>Gammaproteobacteria</taxon>
        <taxon>Alteromonadales</taxon>
        <taxon>Pseudoalteromonadaceae</taxon>
        <taxon>Pseudoalteromonas</taxon>
    </lineage>
</organism>
<evidence type="ECO:0000313" key="1">
    <source>
        <dbReference type="EMBL" id="RZM81452.1"/>
    </source>
</evidence>
<evidence type="ECO:0000313" key="2">
    <source>
        <dbReference type="Proteomes" id="UP000292345"/>
    </source>
</evidence>
<name>A0A4Q7EE65_9GAMM</name>
<dbReference type="Proteomes" id="UP000292345">
    <property type="component" value="Unassembled WGS sequence"/>
</dbReference>